<name>A0A8K0IPJ6_COCNU</name>
<evidence type="ECO:0000313" key="2">
    <source>
        <dbReference type="Proteomes" id="UP000797356"/>
    </source>
</evidence>
<dbReference type="EMBL" id="CM017882">
    <property type="protein sequence ID" value="KAG1364232.1"/>
    <property type="molecule type" value="Genomic_DNA"/>
</dbReference>
<sequence>MSCCWKNPSSFVPIRDSKSTTLMAATGQNLLFLGLQFKAQDKSEQHSGTG</sequence>
<evidence type="ECO:0000313" key="1">
    <source>
        <dbReference type="EMBL" id="KAG1364232.1"/>
    </source>
</evidence>
<dbReference type="Proteomes" id="UP000797356">
    <property type="component" value="Chromosome 11"/>
</dbReference>
<keyword evidence="2" id="KW-1185">Reference proteome</keyword>
<comment type="caution">
    <text evidence="1">The sequence shown here is derived from an EMBL/GenBank/DDBJ whole genome shotgun (WGS) entry which is preliminary data.</text>
</comment>
<accession>A0A8K0IPJ6</accession>
<gene>
    <name evidence="1" type="ORF">COCNU_11G010590</name>
</gene>
<proteinExistence type="predicted"/>
<protein>
    <submittedName>
        <fullName evidence="1">Uncharacterized protein</fullName>
    </submittedName>
</protein>
<organism evidence="1 2">
    <name type="scientific">Cocos nucifera</name>
    <name type="common">Coconut palm</name>
    <dbReference type="NCBI Taxonomy" id="13894"/>
    <lineage>
        <taxon>Eukaryota</taxon>
        <taxon>Viridiplantae</taxon>
        <taxon>Streptophyta</taxon>
        <taxon>Embryophyta</taxon>
        <taxon>Tracheophyta</taxon>
        <taxon>Spermatophyta</taxon>
        <taxon>Magnoliopsida</taxon>
        <taxon>Liliopsida</taxon>
        <taxon>Arecaceae</taxon>
        <taxon>Arecoideae</taxon>
        <taxon>Cocoseae</taxon>
        <taxon>Attaleinae</taxon>
        <taxon>Cocos</taxon>
    </lineage>
</organism>
<reference evidence="1" key="2">
    <citation type="submission" date="2019-07" db="EMBL/GenBank/DDBJ databases">
        <authorList>
            <person name="Yang Y."/>
            <person name="Bocs S."/>
            <person name="Baudouin L."/>
        </authorList>
    </citation>
    <scope>NUCLEOTIDE SEQUENCE</scope>
    <source>
        <tissue evidence="1">Spear leaf of Hainan Tall coconut</tissue>
    </source>
</reference>
<dbReference type="AlphaFoldDB" id="A0A8K0IPJ6"/>
<reference evidence="1" key="1">
    <citation type="journal article" date="2017" name="Gigascience">
        <title>The genome draft of coconut (Cocos nucifera).</title>
        <authorList>
            <person name="Xiao Y."/>
            <person name="Xu P."/>
            <person name="Fan H."/>
            <person name="Baudouin L."/>
            <person name="Xia W."/>
            <person name="Bocs S."/>
            <person name="Xu J."/>
            <person name="Li Q."/>
            <person name="Guo A."/>
            <person name="Zhou L."/>
            <person name="Li J."/>
            <person name="Wu Y."/>
            <person name="Ma Z."/>
            <person name="Armero A."/>
            <person name="Issali A.E."/>
            <person name="Liu N."/>
            <person name="Peng M."/>
            <person name="Yang Y."/>
        </authorList>
    </citation>
    <scope>NUCLEOTIDE SEQUENCE</scope>
    <source>
        <tissue evidence="1">Spear leaf of Hainan Tall coconut</tissue>
    </source>
</reference>